<dbReference type="Pfam" id="PF24365">
    <property type="entry name" value="DUF7521"/>
    <property type="match status" value="1"/>
</dbReference>
<keyword evidence="1" id="KW-0472">Membrane</keyword>
<organism evidence="2 3">
    <name type="scientific">Halorientalis persicus</name>
    <dbReference type="NCBI Taxonomy" id="1367881"/>
    <lineage>
        <taxon>Archaea</taxon>
        <taxon>Methanobacteriati</taxon>
        <taxon>Methanobacteriota</taxon>
        <taxon>Stenosarchaea group</taxon>
        <taxon>Halobacteria</taxon>
        <taxon>Halobacteriales</taxon>
        <taxon>Haloarculaceae</taxon>
        <taxon>Halorientalis</taxon>
    </lineage>
</organism>
<feature type="transmembrane region" description="Helical" evidence="1">
    <location>
        <begin position="74"/>
        <end position="95"/>
    </location>
</feature>
<feature type="transmembrane region" description="Helical" evidence="1">
    <location>
        <begin position="12"/>
        <end position="33"/>
    </location>
</feature>
<dbReference type="Proteomes" id="UP000198775">
    <property type="component" value="Unassembled WGS sequence"/>
</dbReference>
<dbReference type="InterPro" id="IPR055943">
    <property type="entry name" value="DUF7521"/>
</dbReference>
<dbReference type="EMBL" id="FOCX01000006">
    <property type="protein sequence ID" value="SEN96238.1"/>
    <property type="molecule type" value="Genomic_DNA"/>
</dbReference>
<reference evidence="3" key="1">
    <citation type="submission" date="2016-10" db="EMBL/GenBank/DDBJ databases">
        <authorList>
            <person name="Varghese N."/>
            <person name="Submissions S."/>
        </authorList>
    </citation>
    <scope>NUCLEOTIDE SEQUENCE [LARGE SCALE GENOMIC DNA]</scope>
    <source>
        <strain evidence="3">IBRC-M 10043</strain>
    </source>
</reference>
<keyword evidence="1" id="KW-0812">Transmembrane</keyword>
<evidence type="ECO:0000256" key="1">
    <source>
        <dbReference type="SAM" id="Phobius"/>
    </source>
</evidence>
<evidence type="ECO:0000313" key="2">
    <source>
        <dbReference type="EMBL" id="SEN96238.1"/>
    </source>
</evidence>
<keyword evidence="1" id="KW-1133">Transmembrane helix</keyword>
<dbReference type="RefSeq" id="WP_244514965.1">
    <property type="nucleotide sequence ID" value="NZ_FOCX01000006.1"/>
</dbReference>
<evidence type="ECO:0000313" key="3">
    <source>
        <dbReference type="Proteomes" id="UP000198775"/>
    </source>
</evidence>
<dbReference type="AlphaFoldDB" id="A0A1H8KUZ3"/>
<proteinExistence type="predicted"/>
<feature type="transmembrane region" description="Helical" evidence="1">
    <location>
        <begin position="45"/>
        <end position="68"/>
    </location>
</feature>
<gene>
    <name evidence="2" type="ORF">SAMN05216388_1006180</name>
</gene>
<name>A0A1H8KUZ3_9EURY</name>
<sequence length="97" mass="10342">MIELHPLVHLPTVITALKTVTLVLGAMITFFSYKAFRRTGAKPLGLLAFGFAVVTLGSILAGVFDLGLSLPREYAIIAESGLTALGFGVIVYSLYAR</sequence>
<keyword evidence="3" id="KW-1185">Reference proteome</keyword>
<accession>A0A1H8KUZ3</accession>
<protein>
    <submittedName>
        <fullName evidence="2">Uncharacterized protein</fullName>
    </submittedName>
</protein>